<protein>
    <submittedName>
        <fullName evidence="3">Activating signal cointegrator 1 complex subunit 3-like</fullName>
    </submittedName>
</protein>
<organism evidence="3 4">
    <name type="scientific">Scleropages formosus</name>
    <name type="common">Asian bonytongue</name>
    <name type="synonym">Osteoglossum formosum</name>
    <dbReference type="NCBI Taxonomy" id="113540"/>
    <lineage>
        <taxon>Eukaryota</taxon>
        <taxon>Metazoa</taxon>
        <taxon>Chordata</taxon>
        <taxon>Craniata</taxon>
        <taxon>Vertebrata</taxon>
        <taxon>Euteleostomi</taxon>
        <taxon>Actinopterygii</taxon>
        <taxon>Neopterygii</taxon>
        <taxon>Teleostei</taxon>
        <taxon>Osteoglossocephala</taxon>
        <taxon>Osteoglossomorpha</taxon>
        <taxon>Osteoglossiformes</taxon>
        <taxon>Osteoglossidae</taxon>
        <taxon>Scleropages</taxon>
    </lineage>
</organism>
<name>A0A0P7XPF4_SCLFO</name>
<feature type="region of interest" description="Disordered" evidence="1">
    <location>
        <begin position="446"/>
        <end position="483"/>
    </location>
</feature>
<gene>
    <name evidence="3" type="ORF">Z043_101730</name>
</gene>
<comment type="caution">
    <text evidence="3">The sequence shown here is derived from an EMBL/GenBank/DDBJ whole genome shotgun (WGS) entry which is preliminary data.</text>
</comment>
<evidence type="ECO:0000313" key="3">
    <source>
        <dbReference type="EMBL" id="KPP78746.1"/>
    </source>
</evidence>
<feature type="compositionally biased region" description="Basic and acidic residues" evidence="1">
    <location>
        <begin position="450"/>
        <end position="462"/>
    </location>
</feature>
<dbReference type="Pfam" id="PF26582">
    <property type="entry name" value="ASCC3_N"/>
    <property type="match status" value="1"/>
</dbReference>
<accession>A0A0P7XPF4</accession>
<sequence>MASGSLSEGLMVPPRLTGALRSFSNSKRLQRQELFSKEGLTWKKVTQFFRQHLDKAEQQTAAEQLKRILQAAKQIVGTDFGQETIESAAVFLFKTFYNKDQVGHEETRAIKQMFGPFPSSAAEASFAAIGQLAALSDEVQLEAFVRAQDSRPSLDRTPFGRNISFSYESYALDYLEGVPWACLEDGLSRDISLDFDRFLSGQQENRRDQLADGASAVRPPRGAVLREEVDRYLSQGNMGQSSAEELCTSLFEMLASHKTDDELQNELFELLGPEGFEMIERLLQRRTDIVDALLSAPPDQKLSHLTGGNWSICCSTNKRNSPYRGEAAKSFTLGGVPTSSVRGLVKEHPRGGIRAPGAAAEKDVCASAPPYPRSCVVGSSRGPYAGVHPVDTAVSPDLSTAVTVEPLHCGVATETHLSCSNCGAPIKGGRKGNGEGSKPTYGCQVTIQSEQERQMLKVQRREEKKRRERRGEEPDSSAVVDSSFHFDPKELRLQSLPHTSTRTHTYFLTHYLEREEQRRGGAPRGINSPPLSCNESGERIRTQELEHALLTARRLPLLGRQRDHQRIRYPHVYDAYAEATKMPAFVGGAKLLLPEGIKRENSKMFEEVVIPPNEPMPIGFEEKPVYIEQLDEVALLCEGPQQLLYALEKMMRMETGRNERRSDSSLEH</sequence>
<dbReference type="AlphaFoldDB" id="A0A0P7XPF4"/>
<dbReference type="Proteomes" id="UP000034805">
    <property type="component" value="Unassembled WGS sequence"/>
</dbReference>
<evidence type="ECO:0000313" key="4">
    <source>
        <dbReference type="Proteomes" id="UP000034805"/>
    </source>
</evidence>
<feature type="region of interest" description="Disordered" evidence="1">
    <location>
        <begin position="516"/>
        <end position="537"/>
    </location>
</feature>
<evidence type="ECO:0000259" key="2">
    <source>
        <dbReference type="Pfam" id="PF26582"/>
    </source>
</evidence>
<dbReference type="InterPro" id="IPR058856">
    <property type="entry name" value="ASCC3_N"/>
</dbReference>
<feature type="domain" description="ASCC3-like N-terminal" evidence="2">
    <location>
        <begin position="47"/>
        <end position="149"/>
    </location>
</feature>
<reference evidence="3 4" key="1">
    <citation type="submission" date="2015-08" db="EMBL/GenBank/DDBJ databases">
        <title>The genome of the Asian arowana (Scleropages formosus).</title>
        <authorList>
            <person name="Tan M.H."/>
            <person name="Gan H.M."/>
            <person name="Croft L.J."/>
            <person name="Austin C.M."/>
        </authorList>
    </citation>
    <scope>NUCLEOTIDE SEQUENCE [LARGE SCALE GENOMIC DNA]</scope>
    <source>
        <strain evidence="3">Aro1</strain>
    </source>
</reference>
<dbReference type="EMBL" id="JARO02000388">
    <property type="protein sequence ID" value="KPP78746.1"/>
    <property type="molecule type" value="Genomic_DNA"/>
</dbReference>
<evidence type="ECO:0000256" key="1">
    <source>
        <dbReference type="SAM" id="MobiDB-lite"/>
    </source>
</evidence>
<proteinExistence type="predicted"/>